<sequence>MASEPLAPEELALIERLAGRVVELRLEVPAVLTLEMGKPLSLLAGQAMTFFEPLVQTVFSFADYRRVAALVERRDVVETLIQTIERKADEARRARRESKAAPPRRPVA</sequence>
<reference evidence="2 3" key="1">
    <citation type="journal article" date="2019" name="Nat. Microbiol.">
        <title>Mediterranean grassland soil C-N compound turnover is dependent on rainfall and depth, and is mediated by genomically divergent microorganisms.</title>
        <authorList>
            <person name="Diamond S."/>
            <person name="Andeer P.F."/>
            <person name="Li Z."/>
            <person name="Crits-Christoph A."/>
            <person name="Burstein D."/>
            <person name="Anantharaman K."/>
            <person name="Lane K.R."/>
            <person name="Thomas B.C."/>
            <person name="Pan C."/>
            <person name="Northen T.R."/>
            <person name="Banfield J.F."/>
        </authorList>
    </citation>
    <scope>NUCLEOTIDE SEQUENCE [LARGE SCALE GENOMIC DNA]</scope>
    <source>
        <strain evidence="2">WS_10</strain>
    </source>
</reference>
<name>A0A538U2S3_UNCEI</name>
<gene>
    <name evidence="2" type="ORF">E6K80_09325</name>
</gene>
<dbReference type="EMBL" id="VBPA01000228">
    <property type="protein sequence ID" value="TMQ70182.1"/>
    <property type="molecule type" value="Genomic_DNA"/>
</dbReference>
<protein>
    <submittedName>
        <fullName evidence="2">Uncharacterized protein</fullName>
    </submittedName>
</protein>
<dbReference type="Proteomes" id="UP000319836">
    <property type="component" value="Unassembled WGS sequence"/>
</dbReference>
<evidence type="ECO:0000256" key="1">
    <source>
        <dbReference type="SAM" id="MobiDB-lite"/>
    </source>
</evidence>
<accession>A0A538U2S3</accession>
<evidence type="ECO:0000313" key="2">
    <source>
        <dbReference type="EMBL" id="TMQ70182.1"/>
    </source>
</evidence>
<proteinExistence type="predicted"/>
<organism evidence="2 3">
    <name type="scientific">Eiseniibacteriota bacterium</name>
    <dbReference type="NCBI Taxonomy" id="2212470"/>
    <lineage>
        <taxon>Bacteria</taxon>
        <taxon>Candidatus Eiseniibacteriota</taxon>
    </lineage>
</organism>
<evidence type="ECO:0000313" key="3">
    <source>
        <dbReference type="Proteomes" id="UP000319836"/>
    </source>
</evidence>
<comment type="caution">
    <text evidence="2">The sequence shown here is derived from an EMBL/GenBank/DDBJ whole genome shotgun (WGS) entry which is preliminary data.</text>
</comment>
<dbReference type="AlphaFoldDB" id="A0A538U2S3"/>
<feature type="region of interest" description="Disordered" evidence="1">
    <location>
        <begin position="88"/>
        <end position="108"/>
    </location>
</feature>